<evidence type="ECO:0000313" key="9">
    <source>
        <dbReference type="EMBL" id="GAI64965.1"/>
    </source>
</evidence>
<dbReference type="PRINTS" id="PR01806">
    <property type="entry name" value="VIRFACTRMVIN"/>
</dbReference>
<gene>
    <name evidence="9" type="ORF">S12H4_05619</name>
</gene>
<keyword evidence="3 8" id="KW-0812">Transmembrane</keyword>
<dbReference type="GO" id="GO:0008360">
    <property type="term" value="P:regulation of cell shape"/>
    <property type="evidence" value="ECO:0007669"/>
    <property type="project" value="UniProtKB-KW"/>
</dbReference>
<keyword evidence="4" id="KW-0133">Cell shape</keyword>
<sequence>MAIVTVLYPLISRQAAGDDIKGIKESFSLGIREIGYMMIPATAGLVILSYPIIKVLFERYNFGPVDTKKVAYILIFHSLGLIFFGLLMILNRIFYAFKNVKTPLKVASFSIIVNLILDWILIRFMDVGGLALSTSLVALCNVAILIIILRKKIGNFGGRRI</sequence>
<feature type="transmembrane region" description="Helical" evidence="8">
    <location>
        <begin position="73"/>
        <end position="94"/>
    </location>
</feature>
<accession>X1RP87</accession>
<evidence type="ECO:0008006" key="10">
    <source>
        <dbReference type="Google" id="ProtNLM"/>
    </source>
</evidence>
<dbReference type="GO" id="GO:0034204">
    <property type="term" value="P:lipid translocation"/>
    <property type="evidence" value="ECO:0007669"/>
    <property type="project" value="TreeGrafter"/>
</dbReference>
<evidence type="ECO:0000256" key="1">
    <source>
        <dbReference type="ARBA" id="ARBA00004651"/>
    </source>
</evidence>
<feature type="non-terminal residue" evidence="9">
    <location>
        <position position="161"/>
    </location>
</feature>
<reference evidence="9" key="1">
    <citation type="journal article" date="2014" name="Front. Microbiol.">
        <title>High frequency of phylogenetically diverse reductive dehalogenase-homologous genes in deep subseafloor sedimentary metagenomes.</title>
        <authorList>
            <person name="Kawai M."/>
            <person name="Futagami T."/>
            <person name="Toyoda A."/>
            <person name="Takaki Y."/>
            <person name="Nishi S."/>
            <person name="Hori S."/>
            <person name="Arai W."/>
            <person name="Tsubouchi T."/>
            <person name="Morono Y."/>
            <person name="Uchiyama I."/>
            <person name="Ito T."/>
            <person name="Fujiyama A."/>
            <person name="Inagaki F."/>
            <person name="Takami H."/>
        </authorList>
    </citation>
    <scope>NUCLEOTIDE SEQUENCE</scope>
    <source>
        <strain evidence="9">Expedition CK06-06</strain>
    </source>
</reference>
<evidence type="ECO:0000256" key="5">
    <source>
        <dbReference type="ARBA" id="ARBA00022984"/>
    </source>
</evidence>
<feature type="transmembrane region" description="Helical" evidence="8">
    <location>
        <begin position="106"/>
        <end position="124"/>
    </location>
</feature>
<protein>
    <recommendedName>
        <fullName evidence="10">Polysaccharide biosynthesis protein C-terminal domain-containing protein</fullName>
    </recommendedName>
</protein>
<keyword evidence="7 8" id="KW-0472">Membrane</keyword>
<dbReference type="PANTHER" id="PTHR47019:SF1">
    <property type="entry name" value="LIPID II FLIPPASE MURJ"/>
    <property type="match status" value="1"/>
</dbReference>
<feature type="transmembrane region" description="Helical" evidence="8">
    <location>
        <begin position="34"/>
        <end position="53"/>
    </location>
</feature>
<evidence type="ECO:0000256" key="6">
    <source>
        <dbReference type="ARBA" id="ARBA00022989"/>
    </source>
</evidence>
<dbReference type="GO" id="GO:0015648">
    <property type="term" value="F:lipid-linked peptidoglycan transporter activity"/>
    <property type="evidence" value="ECO:0007669"/>
    <property type="project" value="TreeGrafter"/>
</dbReference>
<name>X1RP87_9ZZZZ</name>
<evidence type="ECO:0000256" key="7">
    <source>
        <dbReference type="ARBA" id="ARBA00023136"/>
    </source>
</evidence>
<dbReference type="AlphaFoldDB" id="X1RP87"/>
<dbReference type="Pfam" id="PF03023">
    <property type="entry name" value="MurJ"/>
    <property type="match status" value="1"/>
</dbReference>
<dbReference type="GO" id="GO:0009252">
    <property type="term" value="P:peptidoglycan biosynthetic process"/>
    <property type="evidence" value="ECO:0007669"/>
    <property type="project" value="UniProtKB-KW"/>
</dbReference>
<keyword evidence="2" id="KW-1003">Cell membrane</keyword>
<evidence type="ECO:0000256" key="3">
    <source>
        <dbReference type="ARBA" id="ARBA00022692"/>
    </source>
</evidence>
<proteinExistence type="predicted"/>
<dbReference type="EMBL" id="BARW01001880">
    <property type="protein sequence ID" value="GAI64965.1"/>
    <property type="molecule type" value="Genomic_DNA"/>
</dbReference>
<feature type="transmembrane region" description="Helical" evidence="8">
    <location>
        <begin position="130"/>
        <end position="149"/>
    </location>
</feature>
<comment type="caution">
    <text evidence="9">The sequence shown here is derived from an EMBL/GenBank/DDBJ whole genome shotgun (WGS) entry which is preliminary data.</text>
</comment>
<organism evidence="9">
    <name type="scientific">marine sediment metagenome</name>
    <dbReference type="NCBI Taxonomy" id="412755"/>
    <lineage>
        <taxon>unclassified sequences</taxon>
        <taxon>metagenomes</taxon>
        <taxon>ecological metagenomes</taxon>
    </lineage>
</organism>
<evidence type="ECO:0000256" key="2">
    <source>
        <dbReference type="ARBA" id="ARBA00022475"/>
    </source>
</evidence>
<evidence type="ECO:0000256" key="4">
    <source>
        <dbReference type="ARBA" id="ARBA00022960"/>
    </source>
</evidence>
<dbReference type="InterPro" id="IPR004268">
    <property type="entry name" value="MurJ"/>
</dbReference>
<dbReference type="PANTHER" id="PTHR47019">
    <property type="entry name" value="LIPID II FLIPPASE MURJ"/>
    <property type="match status" value="1"/>
</dbReference>
<evidence type="ECO:0000256" key="8">
    <source>
        <dbReference type="SAM" id="Phobius"/>
    </source>
</evidence>
<dbReference type="GO" id="GO:0005886">
    <property type="term" value="C:plasma membrane"/>
    <property type="evidence" value="ECO:0007669"/>
    <property type="project" value="UniProtKB-SubCell"/>
</dbReference>
<dbReference type="InterPro" id="IPR051050">
    <property type="entry name" value="Lipid_II_flippase_MurJ/MviN"/>
</dbReference>
<keyword evidence="6 8" id="KW-1133">Transmembrane helix</keyword>
<keyword evidence="5" id="KW-0573">Peptidoglycan synthesis</keyword>
<comment type="subcellular location">
    <subcellularLocation>
        <location evidence="1">Cell membrane</location>
        <topology evidence="1">Multi-pass membrane protein</topology>
    </subcellularLocation>
</comment>